<dbReference type="AlphaFoldDB" id="A0AAN9P348"/>
<keyword evidence="1" id="KW-0812">Transmembrane</keyword>
<proteinExistence type="predicted"/>
<feature type="transmembrane region" description="Helical" evidence="1">
    <location>
        <begin position="104"/>
        <end position="130"/>
    </location>
</feature>
<feature type="transmembrane region" description="Helical" evidence="1">
    <location>
        <begin position="45"/>
        <end position="64"/>
    </location>
</feature>
<evidence type="ECO:0000313" key="2">
    <source>
        <dbReference type="EMBL" id="KAK7381309.1"/>
    </source>
</evidence>
<gene>
    <name evidence="2" type="ORF">VNO78_33901</name>
</gene>
<sequence length="146" mass="17010">MGSNVSKKIHASSHASSHASDGFFRVKNLPKWRTAVEKRGKRSRLVWMPYKFVVFFWFLFLFWWKKTLLGGVLNVFKLDSRMVRVQKLASAFAVRPHPIFVFRIWGLIIDILQISIVSSWCQCSLFGLFITQRKKGPLSAPYDMKL</sequence>
<dbReference type="EMBL" id="JAYMYS010000009">
    <property type="protein sequence ID" value="KAK7381309.1"/>
    <property type="molecule type" value="Genomic_DNA"/>
</dbReference>
<accession>A0AAN9P348</accession>
<comment type="caution">
    <text evidence="2">The sequence shown here is derived from an EMBL/GenBank/DDBJ whole genome shotgun (WGS) entry which is preliminary data.</text>
</comment>
<evidence type="ECO:0000313" key="3">
    <source>
        <dbReference type="Proteomes" id="UP001386955"/>
    </source>
</evidence>
<organism evidence="2 3">
    <name type="scientific">Psophocarpus tetragonolobus</name>
    <name type="common">Winged bean</name>
    <name type="synonym">Dolichos tetragonolobus</name>
    <dbReference type="NCBI Taxonomy" id="3891"/>
    <lineage>
        <taxon>Eukaryota</taxon>
        <taxon>Viridiplantae</taxon>
        <taxon>Streptophyta</taxon>
        <taxon>Embryophyta</taxon>
        <taxon>Tracheophyta</taxon>
        <taxon>Spermatophyta</taxon>
        <taxon>Magnoliopsida</taxon>
        <taxon>eudicotyledons</taxon>
        <taxon>Gunneridae</taxon>
        <taxon>Pentapetalae</taxon>
        <taxon>rosids</taxon>
        <taxon>fabids</taxon>
        <taxon>Fabales</taxon>
        <taxon>Fabaceae</taxon>
        <taxon>Papilionoideae</taxon>
        <taxon>50 kb inversion clade</taxon>
        <taxon>NPAAA clade</taxon>
        <taxon>indigoferoid/millettioid clade</taxon>
        <taxon>Phaseoleae</taxon>
        <taxon>Psophocarpus</taxon>
    </lineage>
</organism>
<name>A0AAN9P348_PSOTE</name>
<protein>
    <submittedName>
        <fullName evidence="2">Uncharacterized protein</fullName>
    </submittedName>
</protein>
<evidence type="ECO:0000256" key="1">
    <source>
        <dbReference type="SAM" id="Phobius"/>
    </source>
</evidence>
<keyword evidence="3" id="KW-1185">Reference proteome</keyword>
<keyword evidence="1" id="KW-0472">Membrane</keyword>
<reference evidence="2 3" key="1">
    <citation type="submission" date="2024-01" db="EMBL/GenBank/DDBJ databases">
        <title>The genomes of 5 underutilized Papilionoideae crops provide insights into root nodulation and disease resistanc.</title>
        <authorList>
            <person name="Jiang F."/>
        </authorList>
    </citation>
    <scope>NUCLEOTIDE SEQUENCE [LARGE SCALE GENOMIC DNA]</scope>
    <source>
        <strain evidence="2">DUOXIRENSHENG_FW03</strain>
        <tissue evidence="2">Leaves</tissue>
    </source>
</reference>
<dbReference type="Proteomes" id="UP001386955">
    <property type="component" value="Unassembled WGS sequence"/>
</dbReference>
<keyword evidence="1" id="KW-1133">Transmembrane helix</keyword>